<accession>A0A8J6J8J6</accession>
<comment type="caution">
    <text evidence="1">The sequence shown here is derived from an EMBL/GenBank/DDBJ whole genome shotgun (WGS) entry which is preliminary data.</text>
</comment>
<evidence type="ECO:0000313" key="1">
    <source>
        <dbReference type="EMBL" id="MBC5721892.1"/>
    </source>
</evidence>
<evidence type="ECO:0000313" key="2">
    <source>
        <dbReference type="Proteomes" id="UP000628736"/>
    </source>
</evidence>
<gene>
    <name evidence="1" type="ORF">H8S11_03535</name>
</gene>
<dbReference type="Proteomes" id="UP000628736">
    <property type="component" value="Unassembled WGS sequence"/>
</dbReference>
<dbReference type="AlphaFoldDB" id="A0A8J6J8J6"/>
<reference evidence="1" key="1">
    <citation type="submission" date="2020-08" db="EMBL/GenBank/DDBJ databases">
        <title>Genome public.</title>
        <authorList>
            <person name="Liu C."/>
            <person name="Sun Q."/>
        </authorList>
    </citation>
    <scope>NUCLEOTIDE SEQUENCE</scope>
    <source>
        <strain evidence="1">NSJ-23</strain>
    </source>
</reference>
<name>A0A8J6J8J6_9FIRM</name>
<organism evidence="1 2">
    <name type="scientific">Flintibacter hominis</name>
    <dbReference type="NCBI Taxonomy" id="2763048"/>
    <lineage>
        <taxon>Bacteria</taxon>
        <taxon>Bacillati</taxon>
        <taxon>Bacillota</taxon>
        <taxon>Clostridia</taxon>
        <taxon>Eubacteriales</taxon>
        <taxon>Flintibacter</taxon>
    </lineage>
</organism>
<protein>
    <submittedName>
        <fullName evidence="1">Uncharacterized protein</fullName>
    </submittedName>
</protein>
<sequence length="255" mass="27946">MADKALRLKMERGQCMDLFPVPASAVAQALAPFGLEERDALSDLLPEGTFYSPLGPSDVQSGDQGDAASYTLGKKLKKSQYVARAPGLLRMLFQPWFSQEALDRLAAGRWRCENGILAPAELGEVRLPIPRPQARLDRGGLVHRMVWEADQDLTLEVFLPRELALAPGRELEMAGAVLTVEGQMDVPPVAGERWLLLSAGIPARPEELPSEDGAGSWRLCLAEGGPALKPGSWLRWPGVLPTDFWVGRPPYLFRL</sequence>
<dbReference type="EMBL" id="JACOPO010000002">
    <property type="protein sequence ID" value="MBC5721892.1"/>
    <property type="molecule type" value="Genomic_DNA"/>
</dbReference>
<proteinExistence type="predicted"/>
<keyword evidence="2" id="KW-1185">Reference proteome</keyword>
<dbReference type="RefSeq" id="WP_186852210.1">
    <property type="nucleotide sequence ID" value="NZ_JACOPO010000002.1"/>
</dbReference>